<proteinExistence type="predicted"/>
<accession>X0WA12</accession>
<name>X0WA12_9ZZZZ</name>
<dbReference type="AlphaFoldDB" id="X0WA12"/>
<dbReference type="EMBL" id="BARS01033722">
    <property type="protein sequence ID" value="GAG27799.1"/>
    <property type="molecule type" value="Genomic_DNA"/>
</dbReference>
<gene>
    <name evidence="1" type="ORF">S01H1_52185</name>
</gene>
<protein>
    <submittedName>
        <fullName evidence="1">Uncharacterized protein</fullName>
    </submittedName>
</protein>
<comment type="caution">
    <text evidence="1">The sequence shown here is derived from an EMBL/GenBank/DDBJ whole genome shotgun (WGS) entry which is preliminary data.</text>
</comment>
<reference evidence="1" key="1">
    <citation type="journal article" date="2014" name="Front. Microbiol.">
        <title>High frequency of phylogenetically diverse reductive dehalogenase-homologous genes in deep subseafloor sedimentary metagenomes.</title>
        <authorList>
            <person name="Kawai M."/>
            <person name="Futagami T."/>
            <person name="Toyoda A."/>
            <person name="Takaki Y."/>
            <person name="Nishi S."/>
            <person name="Hori S."/>
            <person name="Arai W."/>
            <person name="Tsubouchi T."/>
            <person name="Morono Y."/>
            <person name="Uchiyama I."/>
            <person name="Ito T."/>
            <person name="Fujiyama A."/>
            <person name="Inagaki F."/>
            <person name="Takami H."/>
        </authorList>
    </citation>
    <scope>NUCLEOTIDE SEQUENCE</scope>
    <source>
        <strain evidence="1">Expedition CK06-06</strain>
    </source>
</reference>
<evidence type="ECO:0000313" key="1">
    <source>
        <dbReference type="EMBL" id="GAG27799.1"/>
    </source>
</evidence>
<sequence length="137" mass="16329">MRQPISLGAKGMRELRRDPKCPNCSSKDIRLDKILNPENPLPKFREFPIYKCGECGYWTPFTDKWTWHPPKYALEGFPYEKLMGDTEYGSRLNVNKIPCFQCNEFDPYQDGGSWRPCDKRKYFCWKYGRSMCRRYSA</sequence>
<organism evidence="1">
    <name type="scientific">marine sediment metagenome</name>
    <dbReference type="NCBI Taxonomy" id="412755"/>
    <lineage>
        <taxon>unclassified sequences</taxon>
        <taxon>metagenomes</taxon>
        <taxon>ecological metagenomes</taxon>
    </lineage>
</organism>